<dbReference type="InterPro" id="IPR040344">
    <property type="entry name" value="At3g17950-like"/>
</dbReference>
<evidence type="ECO:0000313" key="3">
    <source>
        <dbReference type="Proteomes" id="UP001314170"/>
    </source>
</evidence>
<evidence type="ECO:0000313" key="2">
    <source>
        <dbReference type="EMBL" id="CAK7333849.1"/>
    </source>
</evidence>
<dbReference type="PANTHER" id="PTHR33544">
    <property type="entry name" value="DUF4005 DOMAIN-CONTAINING PROTEIN-RELATED"/>
    <property type="match status" value="1"/>
</dbReference>
<dbReference type="Proteomes" id="UP001314170">
    <property type="component" value="Unassembled WGS sequence"/>
</dbReference>
<comment type="caution">
    <text evidence="2">The sequence shown here is derived from an EMBL/GenBank/DDBJ whole genome shotgun (WGS) entry which is preliminary data.</text>
</comment>
<reference evidence="2 3" key="1">
    <citation type="submission" date="2024-01" db="EMBL/GenBank/DDBJ databases">
        <authorList>
            <person name="Waweru B."/>
        </authorList>
    </citation>
    <scope>NUCLEOTIDE SEQUENCE [LARGE SCALE GENOMIC DNA]</scope>
</reference>
<organism evidence="2 3">
    <name type="scientific">Dovyalis caffra</name>
    <dbReference type="NCBI Taxonomy" id="77055"/>
    <lineage>
        <taxon>Eukaryota</taxon>
        <taxon>Viridiplantae</taxon>
        <taxon>Streptophyta</taxon>
        <taxon>Embryophyta</taxon>
        <taxon>Tracheophyta</taxon>
        <taxon>Spermatophyta</taxon>
        <taxon>Magnoliopsida</taxon>
        <taxon>eudicotyledons</taxon>
        <taxon>Gunneridae</taxon>
        <taxon>Pentapetalae</taxon>
        <taxon>rosids</taxon>
        <taxon>fabids</taxon>
        <taxon>Malpighiales</taxon>
        <taxon>Salicaceae</taxon>
        <taxon>Flacourtieae</taxon>
        <taxon>Dovyalis</taxon>
    </lineage>
</organism>
<name>A0AAV1REQ1_9ROSI</name>
<feature type="chain" id="PRO_5043740757" evidence="1">
    <location>
        <begin position="21"/>
        <end position="247"/>
    </location>
</feature>
<dbReference type="AlphaFoldDB" id="A0AAV1REQ1"/>
<gene>
    <name evidence="2" type="ORF">DCAF_LOCUS9650</name>
</gene>
<accession>A0AAV1REQ1</accession>
<evidence type="ECO:0000256" key="1">
    <source>
        <dbReference type="SAM" id="SignalP"/>
    </source>
</evidence>
<keyword evidence="1" id="KW-0732">Signal</keyword>
<dbReference type="EMBL" id="CAWUPB010000936">
    <property type="protein sequence ID" value="CAK7333849.1"/>
    <property type="molecule type" value="Genomic_DNA"/>
</dbReference>
<sequence length="247" mass="26843">MARHKIVLSVCLLKSRVSVAVVCSTSISTVPYSQLQANTQQQCELMEAQPQEDGWPLGLRPLNARVGLGRNRDFNGSISFSTLLTASNSSSADFSSDLDTESTGSFFHDRSITLGSLIGVSSILELSRRSTRGRTAETVRDCKNYKSKPWFCSICSRLSTDAVNTNKNAPSLGHFLESERRAASNIHRRNMIYGPSDFCPILPNHGLNSLFLGDEIAPRSSVSLGLDGGNGYAAPLIFSCFCGQLIE</sequence>
<dbReference type="PANTHER" id="PTHR33544:SF3">
    <property type="entry name" value="60S RIBOSOMAL PROTEIN L36"/>
    <property type="match status" value="1"/>
</dbReference>
<keyword evidence="3" id="KW-1185">Reference proteome</keyword>
<proteinExistence type="predicted"/>
<feature type="signal peptide" evidence="1">
    <location>
        <begin position="1"/>
        <end position="20"/>
    </location>
</feature>
<protein>
    <submittedName>
        <fullName evidence="2">Uncharacterized protein</fullName>
    </submittedName>
</protein>